<dbReference type="InterPro" id="IPR052026">
    <property type="entry name" value="ExeA_AAA_ATPase_DNA-bind"/>
</dbReference>
<dbReference type="InterPro" id="IPR036733">
    <property type="entry name" value="B_transposit_C_sf"/>
</dbReference>
<dbReference type="PANTHER" id="PTHR35894:SF5">
    <property type="entry name" value="MU-LIKE PROPHAGE FLUMU DNA TRANSPOSITION PROTEIN B"/>
    <property type="match status" value="1"/>
</dbReference>
<dbReference type="GO" id="GO:0016887">
    <property type="term" value="F:ATP hydrolysis activity"/>
    <property type="evidence" value="ECO:0007669"/>
    <property type="project" value="InterPro"/>
</dbReference>
<evidence type="ECO:0000259" key="2">
    <source>
        <dbReference type="Pfam" id="PF09077"/>
    </source>
</evidence>
<feature type="domain" description="ORC1/DEAH AAA+ ATPase" evidence="3">
    <location>
        <begin position="106"/>
        <end position="214"/>
    </location>
</feature>
<evidence type="ECO:0000256" key="1">
    <source>
        <dbReference type="SAM" id="MobiDB-lite"/>
    </source>
</evidence>
<accession>A0A4Y6U8X7</accession>
<dbReference type="InterPro" id="IPR009084">
    <property type="entry name" value="B_transpositn_C"/>
</dbReference>
<feature type="domain" description="B transposition protein C-terminal" evidence="2">
    <location>
        <begin position="231"/>
        <end position="308"/>
    </location>
</feature>
<reference evidence="4 5" key="1">
    <citation type="submission" date="2019-03" db="EMBL/GenBank/DDBJ databases">
        <title>The complete genome sequence of Swingsia_sp. F3b2 LMG30590(T).</title>
        <authorList>
            <person name="Chua K.-O."/>
            <person name="Chan K.-G."/>
            <person name="See-Too W.-S."/>
        </authorList>
    </citation>
    <scope>NUCLEOTIDE SEQUENCE [LARGE SCALE GENOMIC DNA]</scope>
    <source>
        <strain evidence="4 5">F3b2</strain>
    </source>
</reference>
<organism evidence="4 5">
    <name type="scientific">Formicincola oecophyllae</name>
    <dbReference type="NCBI Taxonomy" id="2558361"/>
    <lineage>
        <taxon>Bacteria</taxon>
        <taxon>Pseudomonadati</taxon>
        <taxon>Pseudomonadota</taxon>
        <taxon>Alphaproteobacteria</taxon>
        <taxon>Acetobacterales</taxon>
        <taxon>Acetobacteraceae</taxon>
        <taxon>Formicincola</taxon>
    </lineage>
</organism>
<dbReference type="KEGG" id="swf:E3E12_06130"/>
<dbReference type="Proteomes" id="UP000318709">
    <property type="component" value="Chromosome"/>
</dbReference>
<name>A0A4Y6U8X7_9PROT</name>
<dbReference type="RefSeq" id="WP_141443540.1">
    <property type="nucleotide sequence ID" value="NZ_CP038231.1"/>
</dbReference>
<dbReference type="Gene3D" id="1.10.260.40">
    <property type="entry name" value="lambda repressor-like DNA-binding domains"/>
    <property type="match status" value="1"/>
</dbReference>
<keyword evidence="5" id="KW-1185">Reference proteome</keyword>
<proteinExistence type="predicted"/>
<gene>
    <name evidence="4" type="ORF">E3E12_06130</name>
</gene>
<dbReference type="InterPro" id="IPR027417">
    <property type="entry name" value="P-loop_NTPase"/>
</dbReference>
<protein>
    <submittedName>
        <fullName evidence="4">AAA family ATPase</fullName>
    </submittedName>
</protein>
<sequence>MTMETMNLPPTHEELVARVAERMSTLGLTLAQVAAQSAIPKSTLAEWRAGKYRGDVQGVDVKAQRWLDACAAGDEVRSALPAVPTFLPLPTSLAWQTVFEYARAAADIGLIAGAPGTSKTMTARHYSETTPRVWLVTADASVASPRGILKRLGETLGMEGRVTFTALVARLRGTGGLVIVDEAQHLSVRALDQLRAVNDLADLGMVWMGNEPLRAAIEGLGQKGSTAQISSRVGMFKSRSRPSVHDLNKMITAWGVDDSAVRQALQWIGLREGGLREVTKTLRYACLLALTDGRDKPALQDIEASWTERRSGKLPKEALKNSPKVQEMAA</sequence>
<dbReference type="Pfam" id="PF13401">
    <property type="entry name" value="AAA_22"/>
    <property type="match status" value="1"/>
</dbReference>
<evidence type="ECO:0000259" key="3">
    <source>
        <dbReference type="Pfam" id="PF13401"/>
    </source>
</evidence>
<evidence type="ECO:0000313" key="4">
    <source>
        <dbReference type="EMBL" id="QDH13832.1"/>
    </source>
</evidence>
<feature type="compositionally biased region" description="Basic and acidic residues" evidence="1">
    <location>
        <begin position="310"/>
        <end position="319"/>
    </location>
</feature>
<dbReference type="OrthoDB" id="8456465at2"/>
<dbReference type="InterPro" id="IPR010982">
    <property type="entry name" value="Lambda_DNA-bd_dom_sf"/>
</dbReference>
<dbReference type="GO" id="GO:0006313">
    <property type="term" value="P:DNA transposition"/>
    <property type="evidence" value="ECO:0007669"/>
    <property type="project" value="InterPro"/>
</dbReference>
<feature type="region of interest" description="Disordered" evidence="1">
    <location>
        <begin position="310"/>
        <end position="330"/>
    </location>
</feature>
<evidence type="ECO:0000313" key="5">
    <source>
        <dbReference type="Proteomes" id="UP000318709"/>
    </source>
</evidence>
<dbReference type="SUPFAM" id="SSF52540">
    <property type="entry name" value="P-loop containing nucleoside triphosphate hydrolases"/>
    <property type="match status" value="1"/>
</dbReference>
<dbReference type="GO" id="GO:0003677">
    <property type="term" value="F:DNA binding"/>
    <property type="evidence" value="ECO:0007669"/>
    <property type="project" value="InterPro"/>
</dbReference>
<dbReference type="AlphaFoldDB" id="A0A4Y6U8X7"/>
<dbReference type="EMBL" id="CP038231">
    <property type="protein sequence ID" value="QDH13832.1"/>
    <property type="molecule type" value="Genomic_DNA"/>
</dbReference>
<dbReference type="Pfam" id="PF09077">
    <property type="entry name" value="Phage-MuB_C"/>
    <property type="match status" value="1"/>
</dbReference>
<dbReference type="InterPro" id="IPR049945">
    <property type="entry name" value="AAA_22"/>
</dbReference>
<dbReference type="Gene3D" id="1.10.1180.10">
    <property type="entry name" value="B transposition protein, C-terminal domain"/>
    <property type="match status" value="1"/>
</dbReference>
<dbReference type="PANTHER" id="PTHR35894">
    <property type="entry name" value="GENERAL SECRETION PATHWAY PROTEIN A-RELATED"/>
    <property type="match status" value="1"/>
</dbReference>